<reference evidence="1 2" key="1">
    <citation type="journal article" date="2020" name="ISME J.">
        <title>Comparative genomics reveals insights into cyanobacterial evolution and habitat adaptation.</title>
        <authorList>
            <person name="Chen M.Y."/>
            <person name="Teng W.K."/>
            <person name="Zhao L."/>
            <person name="Hu C.X."/>
            <person name="Zhou Y.K."/>
            <person name="Han B.P."/>
            <person name="Song L.R."/>
            <person name="Shu W.S."/>
        </authorList>
    </citation>
    <scope>NUCLEOTIDE SEQUENCE [LARGE SCALE GENOMIC DNA]</scope>
    <source>
        <strain evidence="1 2">FACHB-838</strain>
    </source>
</reference>
<evidence type="ECO:0008006" key="3">
    <source>
        <dbReference type="Google" id="ProtNLM"/>
    </source>
</evidence>
<gene>
    <name evidence="1" type="ORF">H6G97_46640</name>
</gene>
<comment type="caution">
    <text evidence="1">The sequence shown here is derived from an EMBL/GenBank/DDBJ whole genome shotgun (WGS) entry which is preliminary data.</text>
</comment>
<evidence type="ECO:0000313" key="1">
    <source>
        <dbReference type="EMBL" id="MBD2536368.1"/>
    </source>
</evidence>
<feature type="non-terminal residue" evidence="1">
    <location>
        <position position="93"/>
    </location>
</feature>
<dbReference type="Proteomes" id="UP000623440">
    <property type="component" value="Unassembled WGS sequence"/>
</dbReference>
<sequence length="93" mass="9984">MNTPNKEITSTMPKIVASFDLGGSHNRGIVQIYPEGVPIVIAMSAEVADVSRDSIAHSFTQVRLDSTWVGIGNEYYVLGAVAKEAFFGTPALK</sequence>
<dbReference type="EMBL" id="JACJSI010000443">
    <property type="protein sequence ID" value="MBD2536368.1"/>
    <property type="molecule type" value="Genomic_DNA"/>
</dbReference>
<evidence type="ECO:0000313" key="2">
    <source>
        <dbReference type="Proteomes" id="UP000623440"/>
    </source>
</evidence>
<keyword evidence="2" id="KW-1185">Reference proteome</keyword>
<accession>A0ABR8E6V2</accession>
<protein>
    <recommendedName>
        <fullName evidence="3">Carbohydrate kinase FGGY N-terminal domain-containing protein</fullName>
    </recommendedName>
</protein>
<name>A0ABR8E6V2_9NOSO</name>
<proteinExistence type="predicted"/>
<organism evidence="1 2">
    <name type="scientific">Nostoc flagelliforme FACHB-838</name>
    <dbReference type="NCBI Taxonomy" id="2692904"/>
    <lineage>
        <taxon>Bacteria</taxon>
        <taxon>Bacillati</taxon>
        <taxon>Cyanobacteriota</taxon>
        <taxon>Cyanophyceae</taxon>
        <taxon>Nostocales</taxon>
        <taxon>Nostocaceae</taxon>
        <taxon>Nostoc</taxon>
    </lineage>
</organism>